<dbReference type="InterPro" id="IPR025521">
    <property type="entry name" value="Neprosin_propep"/>
</dbReference>
<dbReference type="EMBL" id="CM010725">
    <property type="protein sequence ID" value="RZC83750.1"/>
    <property type="molecule type" value="Genomic_DNA"/>
</dbReference>
<dbReference type="AlphaFoldDB" id="A0A4Y7LGI5"/>
<evidence type="ECO:0000259" key="1">
    <source>
        <dbReference type="PROSITE" id="PS52045"/>
    </source>
</evidence>
<name>A0A4Y7LGI5_PAPSO</name>
<dbReference type="PROSITE" id="PS52045">
    <property type="entry name" value="NEPROSIN_PEP_CD"/>
    <property type="match status" value="1"/>
</dbReference>
<dbReference type="InterPro" id="IPR053168">
    <property type="entry name" value="Glutamic_endopeptidase"/>
</dbReference>
<feature type="domain" description="Neprosin PEP catalytic" evidence="1">
    <location>
        <begin position="97"/>
        <end position="360"/>
    </location>
</feature>
<dbReference type="STRING" id="3469.A0A4Y7LGI5"/>
<evidence type="ECO:0000313" key="2">
    <source>
        <dbReference type="EMBL" id="RZC83750.1"/>
    </source>
</evidence>
<dbReference type="Pfam" id="PF03080">
    <property type="entry name" value="Neprosin"/>
    <property type="match status" value="1"/>
</dbReference>
<sequence>MGDILDCIDVHKQPAFDHPLLKDHKIQMKPSYFIRKENINKIDPSSTKASSAQINELHKDIVCPTGTVPIRRITKRDLIFSNLLKMSRKNQTNGYPRISTYHHYVSVETPYDEKNEYYGAKASFGIHKPFATPHQFSTSQMWLQNGPQDQTNSIETGWAVFPELFGDVAPRTFGYWTADGYKDTGCFNMLCPGFVQVHTTIPFGTILNNTVPGSGEEVKEIFFWVHRDKESQNWWYYMGNDDETPIGYWPKEIFTHLPYASLIKFGGIAGAKIHVPSPPMGNGILPTDDYDMERTGFMRYLQILGEKGETHYFGNSAVTRKDLTRPDCYDVIFRKYGAAKRRKHGYNSMIFGGPGGGNCI</sequence>
<evidence type="ECO:0000313" key="3">
    <source>
        <dbReference type="Proteomes" id="UP000316621"/>
    </source>
</evidence>
<accession>A0A4Y7LGI5</accession>
<keyword evidence="3" id="KW-1185">Reference proteome</keyword>
<dbReference type="PANTHER" id="PTHR31589:SF110">
    <property type="entry name" value="PROTEIN, PUTATIVE (DUF239)-RELATED"/>
    <property type="match status" value="1"/>
</dbReference>
<dbReference type="Pfam" id="PF14365">
    <property type="entry name" value="Neprosin_AP"/>
    <property type="match status" value="1"/>
</dbReference>
<dbReference type="Proteomes" id="UP000316621">
    <property type="component" value="Chromosome 11"/>
</dbReference>
<dbReference type="OMA" id="SALWINI"/>
<reference evidence="2 3" key="1">
    <citation type="journal article" date="2018" name="Science">
        <title>The opium poppy genome and morphinan production.</title>
        <authorList>
            <person name="Guo L."/>
            <person name="Winzer T."/>
            <person name="Yang X."/>
            <person name="Li Y."/>
            <person name="Ning Z."/>
            <person name="He Z."/>
            <person name="Teodor R."/>
            <person name="Lu Y."/>
            <person name="Bowser T.A."/>
            <person name="Graham I.A."/>
            <person name="Ye K."/>
        </authorList>
    </citation>
    <scope>NUCLEOTIDE SEQUENCE [LARGE SCALE GENOMIC DNA]</scope>
    <source>
        <strain evidence="3">cv. HN1</strain>
        <tissue evidence="2">Leaves</tissue>
    </source>
</reference>
<dbReference type="PANTHER" id="PTHR31589">
    <property type="entry name" value="PROTEIN, PUTATIVE (DUF239)-RELATED-RELATED"/>
    <property type="match status" value="1"/>
</dbReference>
<dbReference type="InterPro" id="IPR004314">
    <property type="entry name" value="Neprosin"/>
</dbReference>
<organism evidence="2 3">
    <name type="scientific">Papaver somniferum</name>
    <name type="common">Opium poppy</name>
    <dbReference type="NCBI Taxonomy" id="3469"/>
    <lineage>
        <taxon>Eukaryota</taxon>
        <taxon>Viridiplantae</taxon>
        <taxon>Streptophyta</taxon>
        <taxon>Embryophyta</taxon>
        <taxon>Tracheophyta</taxon>
        <taxon>Spermatophyta</taxon>
        <taxon>Magnoliopsida</taxon>
        <taxon>Ranunculales</taxon>
        <taxon>Papaveraceae</taxon>
        <taxon>Papaveroideae</taxon>
        <taxon>Papaver</taxon>
    </lineage>
</organism>
<protein>
    <recommendedName>
        <fullName evidence="1">Neprosin PEP catalytic domain-containing protein</fullName>
    </recommendedName>
</protein>
<gene>
    <name evidence="2" type="ORF">C5167_046535</name>
</gene>
<dbReference type="Gene3D" id="3.90.1320.10">
    <property type="entry name" value="Outer-capsid protein sigma 3, large lobe"/>
    <property type="match status" value="1"/>
</dbReference>
<proteinExistence type="predicted"/>
<dbReference type="Gramene" id="RZC83750">
    <property type="protein sequence ID" value="RZC83750"/>
    <property type="gene ID" value="C5167_046535"/>
</dbReference>